<dbReference type="PANTHER" id="PTHR10352">
    <property type="entry name" value="EUKARYOTIC TRANSLATION INITIATION FACTOR 3 SUBUNIT G"/>
    <property type="match status" value="1"/>
</dbReference>
<dbReference type="InterPro" id="IPR000504">
    <property type="entry name" value="RRM_dom"/>
</dbReference>
<proteinExistence type="predicted"/>
<dbReference type="GeneID" id="104712346"/>
<feature type="compositionally biased region" description="Polar residues" evidence="3">
    <location>
        <begin position="351"/>
        <end position="360"/>
    </location>
</feature>
<keyword evidence="5" id="KW-1185">Reference proteome</keyword>
<dbReference type="InterPro" id="IPR035979">
    <property type="entry name" value="RBD_domain_sf"/>
</dbReference>
<dbReference type="SMART" id="SM00360">
    <property type="entry name" value="RRM"/>
    <property type="match status" value="2"/>
</dbReference>
<evidence type="ECO:0000256" key="3">
    <source>
        <dbReference type="SAM" id="MobiDB-lite"/>
    </source>
</evidence>
<feature type="domain" description="RRM" evidence="4">
    <location>
        <begin position="251"/>
        <end position="327"/>
    </location>
</feature>
<reference evidence="6" key="2">
    <citation type="submission" date="2025-08" db="UniProtKB">
        <authorList>
            <consortium name="RefSeq"/>
        </authorList>
    </citation>
    <scope>IDENTIFICATION</scope>
    <source>
        <tissue evidence="6">Leaf</tissue>
    </source>
</reference>
<organism evidence="5 6">
    <name type="scientific">Camelina sativa</name>
    <name type="common">False flax</name>
    <name type="synonym">Myagrum sativum</name>
    <dbReference type="NCBI Taxonomy" id="90675"/>
    <lineage>
        <taxon>Eukaryota</taxon>
        <taxon>Viridiplantae</taxon>
        <taxon>Streptophyta</taxon>
        <taxon>Embryophyta</taxon>
        <taxon>Tracheophyta</taxon>
        <taxon>Spermatophyta</taxon>
        <taxon>Magnoliopsida</taxon>
        <taxon>eudicotyledons</taxon>
        <taxon>Gunneridae</taxon>
        <taxon>Pentapetalae</taxon>
        <taxon>rosids</taxon>
        <taxon>malvids</taxon>
        <taxon>Brassicales</taxon>
        <taxon>Brassicaceae</taxon>
        <taxon>Camelineae</taxon>
        <taxon>Camelina</taxon>
    </lineage>
</organism>
<evidence type="ECO:0000313" key="5">
    <source>
        <dbReference type="Proteomes" id="UP000694864"/>
    </source>
</evidence>
<gene>
    <name evidence="6" type="primary">LOC104712346</name>
</gene>
<dbReference type="Pfam" id="PF00076">
    <property type="entry name" value="RRM_1"/>
    <property type="match status" value="2"/>
</dbReference>
<evidence type="ECO:0000313" key="6">
    <source>
        <dbReference type="RefSeq" id="XP_010427537.1"/>
    </source>
</evidence>
<keyword evidence="1 2" id="KW-0694">RNA-binding</keyword>
<feature type="compositionally biased region" description="Acidic residues" evidence="3">
    <location>
        <begin position="48"/>
        <end position="78"/>
    </location>
</feature>
<dbReference type="RefSeq" id="XP_010427537.1">
    <property type="nucleotide sequence ID" value="XM_010429235.2"/>
</dbReference>
<feature type="region of interest" description="Disordered" evidence="3">
    <location>
        <begin position="457"/>
        <end position="485"/>
    </location>
</feature>
<accession>A0ABM0TK08</accession>
<feature type="region of interest" description="Disordered" evidence="3">
    <location>
        <begin position="325"/>
        <end position="373"/>
    </location>
</feature>
<dbReference type="SUPFAM" id="SSF54928">
    <property type="entry name" value="RNA-binding domain, RBD"/>
    <property type="match status" value="2"/>
</dbReference>
<dbReference type="PROSITE" id="PS50102">
    <property type="entry name" value="RRM"/>
    <property type="match status" value="2"/>
</dbReference>
<evidence type="ECO:0000256" key="1">
    <source>
        <dbReference type="ARBA" id="ARBA00022884"/>
    </source>
</evidence>
<feature type="domain" description="RRM" evidence="4">
    <location>
        <begin position="147"/>
        <end position="240"/>
    </location>
</feature>
<name>A0ABM0TK08_CAMSA</name>
<feature type="compositionally biased region" description="Polar residues" evidence="3">
    <location>
        <begin position="81"/>
        <end position="95"/>
    </location>
</feature>
<dbReference type="InterPro" id="IPR012677">
    <property type="entry name" value="Nucleotide-bd_a/b_plait_sf"/>
</dbReference>
<protein>
    <submittedName>
        <fullName evidence="6">UBP1-associated protein 2A-like</fullName>
    </submittedName>
</protein>
<reference evidence="5" key="1">
    <citation type="journal article" date="2014" name="Nat. Commun.">
        <title>The emerging biofuel crop Camelina sativa retains a highly undifferentiated hexaploid genome structure.</title>
        <authorList>
            <person name="Kagale S."/>
            <person name="Koh C."/>
            <person name="Nixon J."/>
            <person name="Bollina V."/>
            <person name="Clarke W.E."/>
            <person name="Tuteja R."/>
            <person name="Spillane C."/>
            <person name="Robinson S.J."/>
            <person name="Links M.G."/>
            <person name="Clarke C."/>
            <person name="Higgins E.E."/>
            <person name="Huebert T."/>
            <person name="Sharpe A.G."/>
            <person name="Parkin I.A."/>
        </authorList>
    </citation>
    <scope>NUCLEOTIDE SEQUENCE [LARGE SCALE GENOMIC DNA]</scope>
    <source>
        <strain evidence="5">cv. DH55</strain>
    </source>
</reference>
<dbReference type="Proteomes" id="UP000694864">
    <property type="component" value="Chromosome 9"/>
</dbReference>
<evidence type="ECO:0000256" key="2">
    <source>
        <dbReference type="PROSITE-ProRule" id="PRU00176"/>
    </source>
</evidence>
<evidence type="ECO:0000259" key="4">
    <source>
        <dbReference type="PROSITE" id="PS50102"/>
    </source>
</evidence>
<dbReference type="Gene3D" id="3.30.70.330">
    <property type="match status" value="2"/>
</dbReference>
<feature type="region of interest" description="Disordered" evidence="3">
    <location>
        <begin position="1"/>
        <end position="107"/>
    </location>
</feature>
<sequence length="485" mass="52245">MSGMTKKRKLEDESSDAAEPSQKLKQTTEEVGEEQQLVIKKEDKQAEVEEVEYEEVEEEHEEEVEDDDDDDDEDDEDGDKNNNQMEVAATTSGSGNQNDDNDDEPIQDLLEPFSKEQLLSLLKEAADKHVGVANRIREVADEDPVHRKIFVHGLGWDTKTETLIEAFKQYGEIEDCKAVFDKVSGKSKGYGFILYKSRSGARNALKQPQKKIGSRMTACQLASKGPVFGGAPIAAAVSAPAQHSNTEHTQKKIYVSNVGAELDPHKLLAFFSKFGDIEEGPLGLDKFTGRPKGFCLFVYKSAESAKRALEEPHKTFEGSVLHCQKAIDGPKPGKQQQQQHHHNPHSHNNPRYQRNDNNGYGTPGGHGHLMASNQAAMGGPAAQMLNPAIGQALTANLTALLASQAYNPAIGQAFLGSLGAATGVNPVNGAMPTGYATQAMAPGTIPGYGTPTGLQGGYQTPQPGQGGTGRGQHSVGPYGGPYMGH</sequence>